<gene>
    <name evidence="1" type="ORF">TBK1r_76350</name>
</gene>
<dbReference type="InterPro" id="IPR011990">
    <property type="entry name" value="TPR-like_helical_dom_sf"/>
</dbReference>
<evidence type="ECO:0000313" key="2">
    <source>
        <dbReference type="Proteomes" id="UP000318081"/>
    </source>
</evidence>
<dbReference type="SUPFAM" id="SSF48452">
    <property type="entry name" value="TPR-like"/>
    <property type="match status" value="1"/>
</dbReference>
<accession>A0ABX5Y5W7</accession>
<reference evidence="1 2" key="1">
    <citation type="submission" date="2019-02" db="EMBL/GenBank/DDBJ databases">
        <title>Deep-cultivation of Planctomycetes and their phenomic and genomic characterization uncovers novel biology.</title>
        <authorList>
            <person name="Wiegand S."/>
            <person name="Jogler M."/>
            <person name="Boedeker C."/>
            <person name="Pinto D."/>
            <person name="Vollmers J."/>
            <person name="Rivas-Marin E."/>
            <person name="Kohn T."/>
            <person name="Peeters S.H."/>
            <person name="Heuer A."/>
            <person name="Rast P."/>
            <person name="Oberbeckmann S."/>
            <person name="Bunk B."/>
            <person name="Jeske O."/>
            <person name="Meyerdierks A."/>
            <person name="Storesund J.E."/>
            <person name="Kallscheuer N."/>
            <person name="Luecker S."/>
            <person name="Lage O.M."/>
            <person name="Pohl T."/>
            <person name="Merkel B.J."/>
            <person name="Hornburger P."/>
            <person name="Mueller R.-W."/>
            <person name="Bruemmer F."/>
            <person name="Labrenz M."/>
            <person name="Spormann A.M."/>
            <person name="Op den Camp H."/>
            <person name="Overmann J."/>
            <person name="Amann R."/>
            <person name="Jetten M.S.M."/>
            <person name="Mascher T."/>
            <person name="Medema M.H."/>
            <person name="Devos D.P."/>
            <person name="Kaster A.-K."/>
            <person name="Ovreas L."/>
            <person name="Rohde M."/>
            <person name="Galperin M.Y."/>
            <person name="Jogler C."/>
        </authorList>
    </citation>
    <scope>NUCLEOTIDE SEQUENCE [LARGE SCALE GENOMIC DNA]</scope>
    <source>
        <strain evidence="1 2">TBK1r</strain>
    </source>
</reference>
<dbReference type="Gene3D" id="1.25.40.10">
    <property type="entry name" value="Tetratricopeptide repeat domain"/>
    <property type="match status" value="1"/>
</dbReference>
<sequence>MVPKIVGPRELATPIHEKLLQAAPADAGRSTRLVSAESINESTPGFDQGVSLVSYNADDESDLALAKKAQQGHIDFILRGEILPDRRPRSITEAGNRLTVSWRLTPVSADVQTQTEGRPLGKPVVVELESALKRYPDLALAVDKDAALQSALVRETLPLITPSVVRERVQLEIPYLLPGTQAIRRGNALAVAGRWGEAEAIWQEVQQRYPFSSVAVHNLAIAAVAKQEFGQARSLASQAVRMKPTKLHQQTLVWVERAQRAYHEAFELPDPPEGWSVTRTTR</sequence>
<evidence type="ECO:0008006" key="3">
    <source>
        <dbReference type="Google" id="ProtNLM"/>
    </source>
</evidence>
<proteinExistence type="predicted"/>
<dbReference type="EMBL" id="CP036432">
    <property type="protein sequence ID" value="QDV88600.1"/>
    <property type="molecule type" value="Genomic_DNA"/>
</dbReference>
<name>A0ABX5Y5W7_9BACT</name>
<dbReference type="Proteomes" id="UP000318081">
    <property type="component" value="Chromosome"/>
</dbReference>
<protein>
    <recommendedName>
        <fullName evidence="3">Tetratricopeptide repeat protein</fullName>
    </recommendedName>
</protein>
<evidence type="ECO:0000313" key="1">
    <source>
        <dbReference type="EMBL" id="QDV88600.1"/>
    </source>
</evidence>
<keyword evidence="2" id="KW-1185">Reference proteome</keyword>
<organism evidence="1 2">
    <name type="scientific">Stieleria magnilauensis</name>
    <dbReference type="NCBI Taxonomy" id="2527963"/>
    <lineage>
        <taxon>Bacteria</taxon>
        <taxon>Pseudomonadati</taxon>
        <taxon>Planctomycetota</taxon>
        <taxon>Planctomycetia</taxon>
        <taxon>Pirellulales</taxon>
        <taxon>Pirellulaceae</taxon>
        <taxon>Stieleria</taxon>
    </lineage>
</organism>